<feature type="transmembrane region" description="Helical" evidence="1">
    <location>
        <begin position="340"/>
        <end position="361"/>
    </location>
</feature>
<keyword evidence="3" id="KW-1185">Reference proteome</keyword>
<feature type="transmembrane region" description="Helical" evidence="1">
    <location>
        <begin position="880"/>
        <end position="901"/>
    </location>
</feature>
<evidence type="ECO:0000256" key="1">
    <source>
        <dbReference type="SAM" id="Phobius"/>
    </source>
</evidence>
<feature type="transmembrane region" description="Helical" evidence="1">
    <location>
        <begin position="828"/>
        <end position="852"/>
    </location>
</feature>
<name>A0A941IU07_9ACTN</name>
<evidence type="ECO:0000313" key="3">
    <source>
        <dbReference type="Proteomes" id="UP000675781"/>
    </source>
</evidence>
<feature type="transmembrane region" description="Helical" evidence="1">
    <location>
        <begin position="415"/>
        <end position="437"/>
    </location>
</feature>
<feature type="transmembrane region" description="Helical" evidence="1">
    <location>
        <begin position="783"/>
        <end position="807"/>
    </location>
</feature>
<keyword evidence="1" id="KW-0812">Transmembrane</keyword>
<dbReference type="Proteomes" id="UP000675781">
    <property type="component" value="Unassembled WGS sequence"/>
</dbReference>
<reference evidence="2" key="1">
    <citation type="submission" date="2021-04" db="EMBL/GenBank/DDBJ databases">
        <title>Genome based classification of Actinospica acidithermotolerans sp. nov., an actinobacterium isolated from an Indonesian hot spring.</title>
        <authorList>
            <person name="Kusuma A.B."/>
            <person name="Putra K.E."/>
            <person name="Nafisah S."/>
            <person name="Loh J."/>
            <person name="Nouioui I."/>
            <person name="Goodfellow M."/>
        </authorList>
    </citation>
    <scope>NUCLEOTIDE SEQUENCE</scope>
    <source>
        <strain evidence="2">CSCA 57</strain>
    </source>
</reference>
<proteinExistence type="predicted"/>
<dbReference type="RefSeq" id="WP_212529456.1">
    <property type="nucleotide sequence ID" value="NZ_JAGSOG010000076.1"/>
</dbReference>
<evidence type="ECO:0008006" key="4">
    <source>
        <dbReference type="Google" id="ProtNLM"/>
    </source>
</evidence>
<comment type="caution">
    <text evidence="2">The sequence shown here is derived from an EMBL/GenBank/DDBJ whole genome shotgun (WGS) entry which is preliminary data.</text>
</comment>
<keyword evidence="1" id="KW-1133">Transmembrane helix</keyword>
<organism evidence="2 3">
    <name type="scientific">Actinospica durhamensis</name>
    <dbReference type="NCBI Taxonomy" id="1508375"/>
    <lineage>
        <taxon>Bacteria</taxon>
        <taxon>Bacillati</taxon>
        <taxon>Actinomycetota</taxon>
        <taxon>Actinomycetes</taxon>
        <taxon>Catenulisporales</taxon>
        <taxon>Actinospicaceae</taxon>
        <taxon>Actinospica</taxon>
    </lineage>
</organism>
<feature type="transmembrane region" description="Helical" evidence="1">
    <location>
        <begin position="538"/>
        <end position="561"/>
    </location>
</feature>
<dbReference type="EMBL" id="JAGSOG010000076">
    <property type="protein sequence ID" value="MBR7834941.1"/>
    <property type="molecule type" value="Genomic_DNA"/>
</dbReference>
<feature type="transmembrane region" description="Helical" evidence="1">
    <location>
        <begin position="458"/>
        <end position="475"/>
    </location>
</feature>
<gene>
    <name evidence="2" type="ORF">KDL01_16830</name>
</gene>
<sequence length="914" mass="90096">MTAMAGHARLETRALARSVGAVRGPLAVLALLAFVLSGSLIAGDRLVAAHTTSAFRAYLAAQSAAQTDLTATSTVSAASAATLAEATAQTNALVPSGLAGAVTPVHTAVIAQPGTWRKAAVIGHRSVTWAPQLSLASSPQATAAARYVQGSAPACPAGGCTAAGVLPIGVSQATADQLGLGVGTRLVLDPPTGGAGLTVQVSGIFAASGGTGAGAGSGHAFDDLGTLVQPRLDEWVPQLGPYAGQSNMQWEAEVLVPPAALSVVTTWQPAHATWRYHLEPDGLAGSAAATLSAEIKSRISSANLLGLGAAFSADTFSTHLAPTLDAFATLDASASALAEFALAGTAAIALAVLFLAIRILLGRQSTALALLRARGASGAVLASWIGVQALLVCVPATVLALLLCRTLISSAGHGALEWAVAGCGALGAPVLAASVVARAPRVASASRRRRGSRWIGRGTALLIGAVAVVGVRMRTGTGTGVDPLTALLPSVLAVDAAVLVSMLIPLLVRPAARLAGRGRGLVGYLAAAAAARRPTVDLVTAGALTAAATAAVFASCFTATLGTARVTESWQYVGADLRVSSVAGSGGALDPDALAAVAAAPGIAAHAEASVFAEQSLLVPQGGVSVTVYVVDPAEYRGLIRGTPLDTPAVESELDALSAAHGSAGTVPALVSADLLGLVQGLPSGSGPTIVLAENTLDLAPLGSAAAFPPATGTSSYLVVPRAGLSQALPAFQTGSTVAWYTYKPGVTAPPAAAARVPASAVATRAETMGGYGNDLLSALSAWISRAAGVLDVLLAAACVLLAAAATAKARAASSAFLLTMGTRRRSAAAVSVFETVPMLLAIGVAAVAAGYGAAQALLPALAAIGGVPRPTLATLPPGALLAALAVPALGVLVTTAGAGFGREAQLSFQRTGG</sequence>
<feature type="transmembrane region" description="Helical" evidence="1">
    <location>
        <begin position="487"/>
        <end position="508"/>
    </location>
</feature>
<accession>A0A941IU07</accession>
<dbReference type="AlphaFoldDB" id="A0A941IU07"/>
<keyword evidence="1" id="KW-0472">Membrane</keyword>
<protein>
    <recommendedName>
        <fullName evidence="4">FtsX-like permease family protein</fullName>
    </recommendedName>
</protein>
<feature type="transmembrane region" description="Helical" evidence="1">
    <location>
        <begin position="381"/>
        <end position="403"/>
    </location>
</feature>
<evidence type="ECO:0000313" key="2">
    <source>
        <dbReference type="EMBL" id="MBR7834941.1"/>
    </source>
</evidence>